<proteinExistence type="predicted"/>
<organism evidence="1 2">
    <name type="scientific">Caerostris extrusa</name>
    <name type="common">Bark spider</name>
    <name type="synonym">Caerostris bankana</name>
    <dbReference type="NCBI Taxonomy" id="172846"/>
    <lineage>
        <taxon>Eukaryota</taxon>
        <taxon>Metazoa</taxon>
        <taxon>Ecdysozoa</taxon>
        <taxon>Arthropoda</taxon>
        <taxon>Chelicerata</taxon>
        <taxon>Arachnida</taxon>
        <taxon>Araneae</taxon>
        <taxon>Araneomorphae</taxon>
        <taxon>Entelegynae</taxon>
        <taxon>Araneoidea</taxon>
        <taxon>Araneidae</taxon>
        <taxon>Caerostris</taxon>
    </lineage>
</organism>
<name>A0AAV4Y4B5_CAEEX</name>
<evidence type="ECO:0000313" key="1">
    <source>
        <dbReference type="EMBL" id="GIZ00999.1"/>
    </source>
</evidence>
<protein>
    <submittedName>
        <fullName evidence="1">Uncharacterized protein</fullName>
    </submittedName>
</protein>
<keyword evidence="2" id="KW-1185">Reference proteome</keyword>
<sequence>MAQNGDRARGLGEGLALFLFSGDDDADDRLARQKEEDPACHGQVSAHFNRQQPPTLIFSRHFKVYFAPPQF</sequence>
<dbReference type="Proteomes" id="UP001054945">
    <property type="component" value="Unassembled WGS sequence"/>
</dbReference>
<gene>
    <name evidence="1" type="ORF">CEXT_770091</name>
</gene>
<comment type="caution">
    <text evidence="1">The sequence shown here is derived from an EMBL/GenBank/DDBJ whole genome shotgun (WGS) entry which is preliminary data.</text>
</comment>
<accession>A0AAV4Y4B5</accession>
<evidence type="ECO:0000313" key="2">
    <source>
        <dbReference type="Proteomes" id="UP001054945"/>
    </source>
</evidence>
<reference evidence="1 2" key="1">
    <citation type="submission" date="2021-06" db="EMBL/GenBank/DDBJ databases">
        <title>Caerostris extrusa draft genome.</title>
        <authorList>
            <person name="Kono N."/>
            <person name="Arakawa K."/>
        </authorList>
    </citation>
    <scope>NUCLEOTIDE SEQUENCE [LARGE SCALE GENOMIC DNA]</scope>
</reference>
<dbReference type="AlphaFoldDB" id="A0AAV4Y4B5"/>
<dbReference type="EMBL" id="BPLR01001235">
    <property type="protein sequence ID" value="GIZ00999.1"/>
    <property type="molecule type" value="Genomic_DNA"/>
</dbReference>